<dbReference type="InterPro" id="IPR002347">
    <property type="entry name" value="SDR_fam"/>
</dbReference>
<evidence type="ECO:0000313" key="3">
    <source>
        <dbReference type="EMBL" id="OHX49931.1"/>
    </source>
</evidence>
<sequence length="247" mass="26099">MKLLGRVAIVTGGAKGIGKCVCQLFAEEGAAVVVADLDVETGQMAADELAANGHKAAFVKVDVTKEESVKGLVKAAVDTFGKLDIMIANAGIAETIPIHNLSLETWNRTIDVNLTGVFLTNKYAIEQMLFQGYGVIVNTASMLGHIGRNEVTSYTASKGGVANLTRTLGVTYASKGIRVNAVCPGYIDTDLIRNKSPEAKEELIRLHPIGRLGQPEEIAKAILFLASDDSSFVCGANLMVDGGFTAQ</sequence>
<gene>
    <name evidence="3" type="ORF">BBV17_10555</name>
</gene>
<accession>A0ABX3CYB9</accession>
<comment type="caution">
    <text evidence="3">The sequence shown here is derived from an EMBL/GenBank/DDBJ whole genome shotgun (WGS) entry which is preliminary data.</text>
</comment>
<dbReference type="PRINTS" id="PR00081">
    <property type="entry name" value="GDHRDH"/>
</dbReference>
<dbReference type="PANTHER" id="PTHR24321">
    <property type="entry name" value="DEHYDROGENASES, SHORT CHAIN"/>
    <property type="match status" value="1"/>
</dbReference>
<reference evidence="3 4" key="1">
    <citation type="submission" date="2016-07" db="EMBL/GenBank/DDBJ databases">
        <title>Bacillus oceanisediminis whole genome.</title>
        <authorList>
            <person name="Pal Y."/>
            <person name="Verma A."/>
            <person name="Mual P."/>
            <person name="Srinivasan K."/>
        </authorList>
    </citation>
    <scope>NUCLEOTIDE SEQUENCE [LARGE SCALE GENOMIC DNA]</scope>
    <source>
        <strain evidence="3 4">Bhandara28</strain>
    </source>
</reference>
<evidence type="ECO:0000256" key="1">
    <source>
        <dbReference type="ARBA" id="ARBA00006484"/>
    </source>
</evidence>
<evidence type="ECO:0000256" key="2">
    <source>
        <dbReference type="ARBA" id="ARBA00023002"/>
    </source>
</evidence>
<dbReference type="Proteomes" id="UP000180194">
    <property type="component" value="Unassembled WGS sequence"/>
</dbReference>
<dbReference type="RefSeq" id="WP_009332083.1">
    <property type="nucleotide sequence ID" value="NZ_CP062790.1"/>
</dbReference>
<dbReference type="InterPro" id="IPR036291">
    <property type="entry name" value="NAD(P)-bd_dom_sf"/>
</dbReference>
<dbReference type="Gene3D" id="3.40.50.720">
    <property type="entry name" value="NAD(P)-binding Rossmann-like Domain"/>
    <property type="match status" value="1"/>
</dbReference>
<dbReference type="PRINTS" id="PR00080">
    <property type="entry name" value="SDRFAMILY"/>
</dbReference>
<comment type="similarity">
    <text evidence="1">Belongs to the short-chain dehydrogenases/reductases (SDR) family.</text>
</comment>
<dbReference type="Pfam" id="PF13561">
    <property type="entry name" value="adh_short_C2"/>
    <property type="match status" value="1"/>
</dbReference>
<dbReference type="SUPFAM" id="SSF51735">
    <property type="entry name" value="NAD(P)-binding Rossmann-fold domains"/>
    <property type="match status" value="1"/>
</dbReference>
<keyword evidence="2" id="KW-0560">Oxidoreductase</keyword>
<organism evidence="3 4">
    <name type="scientific">Cytobacillus oceanisediminis</name>
    <dbReference type="NCBI Taxonomy" id="665099"/>
    <lineage>
        <taxon>Bacteria</taxon>
        <taxon>Bacillati</taxon>
        <taxon>Bacillota</taxon>
        <taxon>Bacilli</taxon>
        <taxon>Bacillales</taxon>
        <taxon>Bacillaceae</taxon>
        <taxon>Cytobacillus</taxon>
    </lineage>
</organism>
<evidence type="ECO:0000313" key="4">
    <source>
        <dbReference type="Proteomes" id="UP000180194"/>
    </source>
</evidence>
<dbReference type="EMBL" id="MBRJ01000008">
    <property type="protein sequence ID" value="OHX49931.1"/>
    <property type="molecule type" value="Genomic_DNA"/>
</dbReference>
<dbReference type="PANTHER" id="PTHR24321:SF11">
    <property type="entry name" value="BLR0893 PROTEIN"/>
    <property type="match status" value="1"/>
</dbReference>
<dbReference type="NCBIfam" id="NF009466">
    <property type="entry name" value="PRK12826.1-2"/>
    <property type="match status" value="1"/>
</dbReference>
<dbReference type="PROSITE" id="PS00061">
    <property type="entry name" value="ADH_SHORT"/>
    <property type="match status" value="1"/>
</dbReference>
<protein>
    <submittedName>
        <fullName evidence="3">Short-chain dehydrogenase</fullName>
    </submittedName>
</protein>
<dbReference type="InterPro" id="IPR020904">
    <property type="entry name" value="Sc_DH/Rdtase_CS"/>
</dbReference>
<keyword evidence="4" id="KW-1185">Reference proteome</keyword>
<proteinExistence type="inferred from homology"/>
<name>A0ABX3CYB9_9BACI</name>
<dbReference type="NCBIfam" id="NF005559">
    <property type="entry name" value="PRK07231.1"/>
    <property type="match status" value="1"/>
</dbReference>